<dbReference type="GO" id="GO:0016887">
    <property type="term" value="F:ATP hydrolysis activity"/>
    <property type="evidence" value="ECO:0007669"/>
    <property type="project" value="InterPro"/>
</dbReference>
<feature type="domain" description="Stage IV sporulation protein A ATPase" evidence="2">
    <location>
        <begin position="1"/>
        <end position="237"/>
    </location>
</feature>
<dbReference type="Gene3D" id="3.40.50.300">
    <property type="entry name" value="P-loop containing nucleotide triphosphate hydrolases"/>
    <property type="match status" value="1"/>
</dbReference>
<dbReference type="PIRSF" id="PIRSF007466">
    <property type="entry name" value="SpoIVA"/>
    <property type="match status" value="1"/>
</dbReference>
<feature type="domain" description="Sporulation stage IV protein A C-terminal" evidence="4">
    <location>
        <begin position="417"/>
        <end position="492"/>
    </location>
</feature>
<name>A0A1C0ACD1_9FIRM</name>
<evidence type="ECO:0000256" key="1">
    <source>
        <dbReference type="PIRNR" id="PIRNR007466"/>
    </source>
</evidence>
<dbReference type="EMBL" id="LWDV01000006">
    <property type="protein sequence ID" value="OCL28028.1"/>
    <property type="molecule type" value="Genomic_DNA"/>
</dbReference>
<dbReference type="Pfam" id="PF20439">
    <property type="entry name" value="SpoIVA_C"/>
    <property type="match status" value="1"/>
</dbReference>
<dbReference type="GO" id="GO:0005524">
    <property type="term" value="F:ATP binding"/>
    <property type="evidence" value="ECO:0007669"/>
    <property type="project" value="UniProtKB-KW"/>
</dbReference>
<dbReference type="Proteomes" id="UP000093514">
    <property type="component" value="Unassembled WGS sequence"/>
</dbReference>
<dbReference type="RefSeq" id="WP_068715065.1">
    <property type="nucleotide sequence ID" value="NZ_LWDV01000006.1"/>
</dbReference>
<evidence type="ECO:0000259" key="4">
    <source>
        <dbReference type="Pfam" id="PF20439"/>
    </source>
</evidence>
<gene>
    <name evidence="5" type="ORF">U472_02175</name>
</gene>
<dbReference type="CDD" id="cd00882">
    <property type="entry name" value="Ras_like_GTPase"/>
    <property type="match status" value="1"/>
</dbReference>
<dbReference type="InterPro" id="IPR046841">
    <property type="entry name" value="SpoIVA_middle"/>
</dbReference>
<comment type="catalytic activity">
    <reaction evidence="1">
        <text>ATP + H2O = ADP + phosphate + H(+)</text>
        <dbReference type="Rhea" id="RHEA:13065"/>
        <dbReference type="ChEBI" id="CHEBI:15377"/>
        <dbReference type="ChEBI" id="CHEBI:15378"/>
        <dbReference type="ChEBI" id="CHEBI:30616"/>
        <dbReference type="ChEBI" id="CHEBI:43474"/>
        <dbReference type="ChEBI" id="CHEBI:456216"/>
    </reaction>
</comment>
<evidence type="ECO:0000259" key="3">
    <source>
        <dbReference type="Pfam" id="PF20438"/>
    </source>
</evidence>
<keyword evidence="1" id="KW-0378">Hydrolase</keyword>
<dbReference type="OrthoDB" id="9761464at2"/>
<accession>A0A1C0ACD1</accession>
<evidence type="ECO:0000259" key="2">
    <source>
        <dbReference type="Pfam" id="PF09547"/>
    </source>
</evidence>
<keyword evidence="1" id="KW-0963">Cytoplasm</keyword>
<dbReference type="NCBIfam" id="TIGR02836">
    <property type="entry name" value="spore_IV_A"/>
    <property type="match status" value="1"/>
</dbReference>
<sequence length="492" mass="55925">MERFDIYQDIATRTNGDIYVGIVGPVRTGKSTFIKRFMDLLVLPNMSDEYDKERTRDELPQSGEGRTIMTTEPKFVPNRATEISLDENVNFKIRLVDCVGYRVDGALGYEEEDGPRMVTTPWFEEAIPFQKAAEIGTQKVIQDHSTIGLVITTDGTITDLSRESYTEAEERVIRELNELGKPFIIALNSANPGSVETQELAQKLEEKYNKRVLPISCRDLRGEDISNLLQEVLYEFPLKEINLDLPLWIDELEDTHWLSVDVNDSINDSIQDIYTLRDINNLVDRLGSSENAERVYISDMDLGSGTANLNFDLKDDLFYQVLEEMTDLEIKGEHNLFNLIRDLSVVKKEYDQISDALTKVKETGYGIVTPKIEDLLFDEPEMIKRGGHFGVKLRASAPSIHMIRADINTEVSPVVGTEKQCEELIELFATEFEENPDAIWQSDFLGRSLHDLVKDGINQKLYRMPINAQEKLQDTLQKIINEGSGGLICIIL</sequence>
<feature type="domain" description="Stage IV sporulation protein A middle" evidence="3">
    <location>
        <begin position="239"/>
        <end position="416"/>
    </location>
</feature>
<evidence type="ECO:0000313" key="5">
    <source>
        <dbReference type="EMBL" id="OCL28028.1"/>
    </source>
</evidence>
<dbReference type="EC" id="3.6.1.-" evidence="1"/>
<dbReference type="InterPro" id="IPR014201">
    <property type="entry name" value="Spore_IV_A"/>
</dbReference>
<dbReference type="GO" id="GO:0030435">
    <property type="term" value="P:sporulation resulting in formation of a cellular spore"/>
    <property type="evidence" value="ECO:0007669"/>
    <property type="project" value="UniProtKB-KW"/>
</dbReference>
<keyword evidence="1" id="KW-0067">ATP-binding</keyword>
<dbReference type="Pfam" id="PF20438">
    <property type="entry name" value="SpoIVA_middle"/>
    <property type="match status" value="1"/>
</dbReference>
<proteinExistence type="predicted"/>
<keyword evidence="1" id="KW-0547">Nucleotide-binding</keyword>
<keyword evidence="1" id="KW-0749">Sporulation</keyword>
<keyword evidence="6" id="KW-1185">Reference proteome</keyword>
<comment type="subcellular location">
    <subcellularLocation>
        <location evidence="1">Cytoplasm</location>
    </subcellularLocation>
</comment>
<organism evidence="5 6">
    <name type="scientific">Orenia metallireducens</name>
    <dbReference type="NCBI Taxonomy" id="1413210"/>
    <lineage>
        <taxon>Bacteria</taxon>
        <taxon>Bacillati</taxon>
        <taxon>Bacillota</taxon>
        <taxon>Clostridia</taxon>
        <taxon>Halanaerobiales</taxon>
        <taxon>Halobacteroidaceae</taxon>
        <taxon>Orenia</taxon>
    </lineage>
</organism>
<evidence type="ECO:0000313" key="6">
    <source>
        <dbReference type="Proteomes" id="UP000093514"/>
    </source>
</evidence>
<reference evidence="5 6" key="2">
    <citation type="submission" date="2016-08" db="EMBL/GenBank/DDBJ databases">
        <title>Orenia metallireducens sp. nov. strain Z6, a Novel Metal-reducing Firmicute from the Deep Subsurface.</title>
        <authorList>
            <person name="Maxim B.I."/>
            <person name="Kenneth K."/>
            <person name="Flynn T.M."/>
            <person name="Oloughlin E.J."/>
            <person name="Locke R.A."/>
            <person name="Weber J.R."/>
            <person name="Egan S.M."/>
            <person name="Mackie R.I."/>
            <person name="Cann I.K."/>
        </authorList>
    </citation>
    <scope>NUCLEOTIDE SEQUENCE [LARGE SCALE GENOMIC DNA]</scope>
    <source>
        <strain evidence="5 6">Z6</strain>
    </source>
</reference>
<dbReference type="InterPro" id="IPR046840">
    <property type="entry name" value="SpoIVA_C"/>
</dbReference>
<dbReference type="InterPro" id="IPR027417">
    <property type="entry name" value="P-loop_NTPase"/>
</dbReference>
<dbReference type="AlphaFoldDB" id="A0A1C0ACD1"/>
<dbReference type="SUPFAM" id="SSF52540">
    <property type="entry name" value="P-loop containing nucleoside triphosphate hydrolases"/>
    <property type="match status" value="1"/>
</dbReference>
<comment type="caution">
    <text evidence="5">The sequence shown here is derived from an EMBL/GenBank/DDBJ whole genome shotgun (WGS) entry which is preliminary data.</text>
</comment>
<reference evidence="6" key="1">
    <citation type="submission" date="2016-07" db="EMBL/GenBank/DDBJ databases">
        <authorList>
            <person name="Florea S."/>
            <person name="Webb J.S."/>
            <person name="Jaromczyk J."/>
            <person name="Schardl C.L."/>
        </authorList>
    </citation>
    <scope>NUCLEOTIDE SEQUENCE [LARGE SCALE GENOMIC DNA]</scope>
    <source>
        <strain evidence="6">Z6</strain>
    </source>
</reference>
<protein>
    <recommendedName>
        <fullName evidence="1">Stage IV sporulation protein A</fullName>
        <ecNumber evidence="1">3.6.1.-</ecNumber>
    </recommendedName>
    <alternativeName>
        <fullName evidence="1">Coat morphogenetic protein SpoIVA</fullName>
    </alternativeName>
</protein>
<dbReference type="GO" id="GO:0005737">
    <property type="term" value="C:cytoplasm"/>
    <property type="evidence" value="ECO:0007669"/>
    <property type="project" value="UniProtKB-SubCell"/>
</dbReference>
<dbReference type="Pfam" id="PF09547">
    <property type="entry name" value="SpoIVA_ATPase"/>
    <property type="match status" value="1"/>
</dbReference>
<comment type="function">
    <text evidence="1">ATPase. Has a role at an early stage in the morphogenesis of the spore coat.</text>
</comment>
<dbReference type="InterPro" id="IPR046842">
    <property type="entry name" value="SpoIVA_ATPase"/>
</dbReference>